<dbReference type="EMBL" id="CP032624">
    <property type="protein sequence ID" value="AYG03873.1"/>
    <property type="molecule type" value="Genomic_DNA"/>
</dbReference>
<proteinExistence type="predicted"/>
<keyword evidence="1" id="KW-0732">Signal</keyword>
<dbReference type="PROSITE" id="PS51257">
    <property type="entry name" value="PROKAR_LIPOPROTEIN"/>
    <property type="match status" value="1"/>
</dbReference>
<name>A0A387BJ77_9MICO</name>
<evidence type="ECO:0000313" key="3">
    <source>
        <dbReference type="Proteomes" id="UP000275069"/>
    </source>
</evidence>
<evidence type="ECO:0000256" key="1">
    <source>
        <dbReference type="SAM" id="SignalP"/>
    </source>
</evidence>
<keyword evidence="3" id="KW-1185">Reference proteome</keyword>
<evidence type="ECO:0008006" key="4">
    <source>
        <dbReference type="Google" id="ProtNLM"/>
    </source>
</evidence>
<protein>
    <recommendedName>
        <fullName evidence="4">DUF4232 domain-containing protein</fullName>
    </recommendedName>
</protein>
<dbReference type="Proteomes" id="UP000275069">
    <property type="component" value="Chromosome"/>
</dbReference>
<feature type="signal peptide" evidence="1">
    <location>
        <begin position="1"/>
        <end position="21"/>
    </location>
</feature>
<sequence>MNLMIKKLIALAALAPSLALAGCVASAHAQEQAPRHLVTIAPISPSPSPDVASPAATGIVDTVLVDVYPGKTFKSKHGCGCTVPGSKQEMFPAGTPAILVKITLTGEWKPSQGDQTTQAVTGLSLGDTKFDGRPERAVLDIADGPRAAATAGLPWLPAGLFAGHHDWTIPNEQGRSFAAVWYLPPGVDRLLLTVDIPSEGMPNDLIVPLPADAVRASNPGGE</sequence>
<evidence type="ECO:0000313" key="2">
    <source>
        <dbReference type="EMBL" id="AYG03873.1"/>
    </source>
</evidence>
<dbReference type="KEGG" id="gry:D7I44_10220"/>
<organism evidence="2 3">
    <name type="scientific">Gryllotalpicola protaetiae</name>
    <dbReference type="NCBI Taxonomy" id="2419771"/>
    <lineage>
        <taxon>Bacteria</taxon>
        <taxon>Bacillati</taxon>
        <taxon>Actinomycetota</taxon>
        <taxon>Actinomycetes</taxon>
        <taxon>Micrococcales</taxon>
        <taxon>Microbacteriaceae</taxon>
        <taxon>Gryllotalpicola</taxon>
    </lineage>
</organism>
<dbReference type="OrthoDB" id="4977328at2"/>
<reference evidence="2 3" key="1">
    <citation type="submission" date="2018-09" db="EMBL/GenBank/DDBJ databases">
        <title>Genome sequencing of strain 2DFW10M-5.</title>
        <authorList>
            <person name="Heo J."/>
            <person name="Kim S.-J."/>
            <person name="Kwon S.-W."/>
        </authorList>
    </citation>
    <scope>NUCLEOTIDE SEQUENCE [LARGE SCALE GENOMIC DNA]</scope>
    <source>
        <strain evidence="2 3">2DFW10M-5</strain>
    </source>
</reference>
<feature type="chain" id="PRO_5039713709" description="DUF4232 domain-containing protein" evidence="1">
    <location>
        <begin position="22"/>
        <end position="222"/>
    </location>
</feature>
<gene>
    <name evidence="2" type="ORF">D7I44_10220</name>
</gene>
<accession>A0A387BJ77</accession>
<dbReference type="AlphaFoldDB" id="A0A387BJ77"/>